<evidence type="ECO:0000256" key="6">
    <source>
        <dbReference type="ARBA" id="ARBA00022695"/>
    </source>
</evidence>
<gene>
    <name evidence="15" type="ORF">PDE001_LOCUS11753</name>
</gene>
<dbReference type="InterPro" id="IPR036775">
    <property type="entry name" value="DNA_pol_Y-fam_lit_finger_sf"/>
</dbReference>
<dbReference type="Proteomes" id="UP001162029">
    <property type="component" value="Unassembled WGS sequence"/>
</dbReference>
<dbReference type="EMBL" id="CANTFM010002624">
    <property type="protein sequence ID" value="CAI5746795.1"/>
    <property type="molecule type" value="Genomic_DNA"/>
</dbReference>
<keyword evidence="6" id="KW-0548">Nucleotidyltransferase</keyword>
<dbReference type="InterPro" id="IPR053848">
    <property type="entry name" value="IMS_HHH_1"/>
</dbReference>
<evidence type="ECO:0000256" key="8">
    <source>
        <dbReference type="ARBA" id="ARBA00022763"/>
    </source>
</evidence>
<keyword evidence="7" id="KW-0479">Metal-binding</keyword>
<dbReference type="PROSITE" id="PS50173">
    <property type="entry name" value="UMUC"/>
    <property type="match status" value="1"/>
</dbReference>
<dbReference type="PANTHER" id="PTHR45990">
    <property type="entry name" value="DNA REPAIR PROTEIN REV1"/>
    <property type="match status" value="1"/>
</dbReference>
<keyword evidence="10" id="KW-0238">DNA-binding</keyword>
<keyword evidence="11" id="KW-0234">DNA repair</keyword>
<keyword evidence="16" id="KW-1185">Reference proteome</keyword>
<dbReference type="InterPro" id="IPR001126">
    <property type="entry name" value="UmuC"/>
</dbReference>
<proteinExistence type="inferred from homology"/>
<dbReference type="GO" id="GO:0070987">
    <property type="term" value="P:error-free translesion synthesis"/>
    <property type="evidence" value="ECO:0007669"/>
    <property type="project" value="TreeGrafter"/>
</dbReference>
<dbReference type="FunFam" id="3.30.1490.100:FF:000001">
    <property type="entry name" value="DNA repair protein REV1"/>
    <property type="match status" value="1"/>
</dbReference>
<dbReference type="GO" id="GO:0003684">
    <property type="term" value="F:damaged DNA binding"/>
    <property type="evidence" value="ECO:0007669"/>
    <property type="project" value="InterPro"/>
</dbReference>
<evidence type="ECO:0000256" key="12">
    <source>
        <dbReference type="ARBA" id="ARBA00023242"/>
    </source>
</evidence>
<dbReference type="InterPro" id="IPR043502">
    <property type="entry name" value="DNA/RNA_pol_sf"/>
</dbReference>
<comment type="similarity">
    <text evidence="2">Belongs to the DNA polymerase type-Y family.</text>
</comment>
<dbReference type="Gene3D" id="3.30.1490.100">
    <property type="entry name" value="DNA polymerase, Y-family, little finger domain"/>
    <property type="match status" value="1"/>
</dbReference>
<feature type="compositionally biased region" description="Basic and acidic residues" evidence="13">
    <location>
        <begin position="391"/>
        <end position="400"/>
    </location>
</feature>
<keyword evidence="8" id="KW-0227">DNA damage</keyword>
<evidence type="ECO:0000256" key="10">
    <source>
        <dbReference type="ARBA" id="ARBA00023125"/>
    </source>
</evidence>
<keyword evidence="12" id="KW-0539">Nucleus</keyword>
<keyword evidence="5" id="KW-0808">Transferase</keyword>
<protein>
    <recommendedName>
        <fullName evidence="3">DNA repair protein REV1</fullName>
    </recommendedName>
</protein>
<evidence type="ECO:0000256" key="1">
    <source>
        <dbReference type="ARBA" id="ARBA00004123"/>
    </source>
</evidence>
<evidence type="ECO:0000256" key="7">
    <source>
        <dbReference type="ARBA" id="ARBA00022723"/>
    </source>
</evidence>
<dbReference type="GO" id="GO:0042276">
    <property type="term" value="P:error-prone translesion synthesis"/>
    <property type="evidence" value="ECO:0007669"/>
    <property type="project" value="TreeGrafter"/>
</dbReference>
<dbReference type="PANTHER" id="PTHR45990:SF1">
    <property type="entry name" value="DNA REPAIR PROTEIN REV1"/>
    <property type="match status" value="1"/>
</dbReference>
<feature type="domain" description="UmuC" evidence="14">
    <location>
        <begin position="1"/>
        <end position="175"/>
    </location>
</feature>
<evidence type="ECO:0000259" key="14">
    <source>
        <dbReference type="PROSITE" id="PS50173"/>
    </source>
</evidence>
<dbReference type="Pfam" id="PF11799">
    <property type="entry name" value="IMS_C"/>
    <property type="match status" value="1"/>
</dbReference>
<reference evidence="15" key="1">
    <citation type="submission" date="2022-12" db="EMBL/GenBank/DDBJ databases">
        <authorList>
            <person name="Webb A."/>
        </authorList>
    </citation>
    <scope>NUCLEOTIDE SEQUENCE</scope>
    <source>
        <strain evidence="15">Pd1</strain>
    </source>
</reference>
<accession>A0AAV0VC88</accession>
<dbReference type="InterPro" id="IPR017961">
    <property type="entry name" value="DNA_pol_Y-fam_little_finger"/>
</dbReference>
<dbReference type="GO" id="GO:0046872">
    <property type="term" value="F:metal ion binding"/>
    <property type="evidence" value="ECO:0007669"/>
    <property type="project" value="UniProtKB-KW"/>
</dbReference>
<keyword evidence="4" id="KW-0237">DNA synthesis</keyword>
<dbReference type="SUPFAM" id="SSF100879">
    <property type="entry name" value="Lesion bypass DNA polymerase (Y-family), little finger domain"/>
    <property type="match status" value="1"/>
</dbReference>
<comment type="caution">
    <text evidence="15">The sequence shown here is derived from an EMBL/GenBank/DDBJ whole genome shotgun (WGS) entry which is preliminary data.</text>
</comment>
<dbReference type="GO" id="GO:0006281">
    <property type="term" value="P:DNA repair"/>
    <property type="evidence" value="ECO:0007669"/>
    <property type="project" value="UniProtKB-KW"/>
</dbReference>
<dbReference type="AlphaFoldDB" id="A0AAV0VC88"/>
<evidence type="ECO:0000313" key="16">
    <source>
        <dbReference type="Proteomes" id="UP001162029"/>
    </source>
</evidence>
<evidence type="ECO:0000256" key="3">
    <source>
        <dbReference type="ARBA" id="ARBA00020399"/>
    </source>
</evidence>
<keyword evidence="9" id="KW-0460">Magnesium</keyword>
<comment type="subcellular location">
    <subcellularLocation>
        <location evidence="1">Nucleus</location>
    </subcellularLocation>
</comment>
<evidence type="ECO:0000256" key="5">
    <source>
        <dbReference type="ARBA" id="ARBA00022679"/>
    </source>
</evidence>
<evidence type="ECO:0000313" key="15">
    <source>
        <dbReference type="EMBL" id="CAI5746795.1"/>
    </source>
</evidence>
<evidence type="ECO:0000256" key="2">
    <source>
        <dbReference type="ARBA" id="ARBA00010945"/>
    </source>
</evidence>
<organism evidence="15 16">
    <name type="scientific">Peronospora destructor</name>
    <dbReference type="NCBI Taxonomy" id="86335"/>
    <lineage>
        <taxon>Eukaryota</taxon>
        <taxon>Sar</taxon>
        <taxon>Stramenopiles</taxon>
        <taxon>Oomycota</taxon>
        <taxon>Peronosporomycetes</taxon>
        <taxon>Peronosporales</taxon>
        <taxon>Peronosporaceae</taxon>
        <taxon>Peronospora</taxon>
    </lineage>
</organism>
<dbReference type="Pfam" id="PF00817">
    <property type="entry name" value="IMS"/>
    <property type="match status" value="1"/>
</dbReference>
<dbReference type="Gene3D" id="1.10.150.20">
    <property type="entry name" value="5' to 3' exonuclease, C-terminal subdomain"/>
    <property type="match status" value="1"/>
</dbReference>
<dbReference type="GO" id="GO:0003887">
    <property type="term" value="F:DNA-directed DNA polymerase activity"/>
    <property type="evidence" value="ECO:0007669"/>
    <property type="project" value="InterPro"/>
</dbReference>
<evidence type="ECO:0000256" key="9">
    <source>
        <dbReference type="ARBA" id="ARBA00022842"/>
    </source>
</evidence>
<dbReference type="Gene3D" id="3.30.70.270">
    <property type="match status" value="1"/>
</dbReference>
<dbReference type="GO" id="GO:0005634">
    <property type="term" value="C:nucleus"/>
    <property type="evidence" value="ECO:0007669"/>
    <property type="project" value="UniProtKB-SubCell"/>
</dbReference>
<evidence type="ECO:0000256" key="13">
    <source>
        <dbReference type="SAM" id="MobiDB-lite"/>
    </source>
</evidence>
<dbReference type="GO" id="GO:0017125">
    <property type="term" value="F:deoxycytidyl transferase activity"/>
    <property type="evidence" value="ECO:0007669"/>
    <property type="project" value="TreeGrafter"/>
</dbReference>
<dbReference type="InterPro" id="IPR043128">
    <property type="entry name" value="Rev_trsase/Diguanyl_cyclase"/>
</dbReference>
<dbReference type="Pfam" id="PF21999">
    <property type="entry name" value="IMS_HHH_1"/>
    <property type="match status" value="1"/>
</dbReference>
<dbReference type="Gene3D" id="3.40.1170.60">
    <property type="match status" value="1"/>
</dbReference>
<feature type="region of interest" description="Disordered" evidence="13">
    <location>
        <begin position="374"/>
        <end position="401"/>
    </location>
</feature>
<sequence>MDCFFVAVAVRGQPQLEKVPVAVAHSGNAGSSEISSCNYMARAKGVSAGMFMQTAKELCPDLVVLPYQFDAIQRVSFQIYDVFFSHTPFVQAVSCDEAFLEFGKGTDGMEKAKTLRQEVFERTGCAASVGVSFNILLAKLSSRKAKPDGIYQVGDPDQAAKFMLSLDIQDLPGAGVKTRAKLEALGVEDIRQLVSMTKGELVQSIGKALGEMLYNYARGRDVRPLSMESNMMRKSVSAVVNFGIRFENWENATVFLSALGEELSHRLRNLKVRTKCITLLIKKRAEGAPVEPSKFMGHGICDNFSKSHVLTEETDDQVMIGKICIELLRQFNFPSEELRGVGVQATKLVSHTQSINQRGGQLFEGWLVDSAQSPAIMTSSHPPREPTASEQDERERKTEDELGVDVNRNDFAATTFSQIDTGVLEELPEQLKREILASYGRVAPSRTVKTSHQLPPKRKTNGKTLLRRKHPAQNIFDSKSNSRLARAIHAPIEESRKVDALNDIRMSQVDSEVYYSLPFAIRNEIDRYAKKRKPTSKVIPIPRPNVPSDTSPKQVLDKKLAPVLPSIEDMYAKLVESLPVAVSNNESDNERPVDNIRARSAAFDAIYSRISIEVENRTLDQALRMLRFVRRKCLSTSTCADLADVLKRGFNHILTLVNQDIRRNFNGALSLRLVAPLE</sequence>
<dbReference type="SUPFAM" id="SSF56672">
    <property type="entry name" value="DNA/RNA polymerases"/>
    <property type="match status" value="1"/>
</dbReference>
<name>A0AAV0VC88_9STRA</name>
<evidence type="ECO:0000256" key="11">
    <source>
        <dbReference type="ARBA" id="ARBA00023204"/>
    </source>
</evidence>
<evidence type="ECO:0000256" key="4">
    <source>
        <dbReference type="ARBA" id="ARBA00022634"/>
    </source>
</evidence>